<keyword evidence="3" id="KW-1185">Reference proteome</keyword>
<feature type="compositionally biased region" description="Basic and acidic residues" evidence="1">
    <location>
        <begin position="137"/>
        <end position="148"/>
    </location>
</feature>
<evidence type="ECO:0000256" key="1">
    <source>
        <dbReference type="SAM" id="MobiDB-lite"/>
    </source>
</evidence>
<dbReference type="Proteomes" id="UP000317365">
    <property type="component" value="Chromosome"/>
</dbReference>
<gene>
    <name evidence="2" type="ORF">EXZ61_18035</name>
</gene>
<proteinExistence type="predicted"/>
<dbReference type="KEGG" id="rhg:EXZ61_18035"/>
<feature type="region of interest" description="Disordered" evidence="1">
    <location>
        <begin position="137"/>
        <end position="158"/>
    </location>
</feature>
<dbReference type="EMBL" id="CP036282">
    <property type="protein sequence ID" value="QDL55922.1"/>
    <property type="molecule type" value="Genomic_DNA"/>
</dbReference>
<protein>
    <submittedName>
        <fullName evidence="2">Uncharacterized protein</fullName>
    </submittedName>
</protein>
<evidence type="ECO:0000313" key="3">
    <source>
        <dbReference type="Proteomes" id="UP000317365"/>
    </source>
</evidence>
<dbReference type="AlphaFoldDB" id="A0A515ETD7"/>
<reference evidence="3" key="1">
    <citation type="submission" date="2019-02" db="EMBL/GenBank/DDBJ databases">
        <title>Complete genome sequence of Rhodoferax sp. Gr-4.</title>
        <authorList>
            <person name="Jin L."/>
        </authorList>
    </citation>
    <scope>NUCLEOTIDE SEQUENCE [LARGE SCALE GENOMIC DNA]</scope>
    <source>
        <strain evidence="3">Gr-4</strain>
    </source>
</reference>
<sequence length="222" mass="24184">MSAAALINTCPVCGAEESMDALLMRMVDDDQVRRLIANVVTISFPLGSQVVRYLRLHKPPKQKLRMDKLAKLLGELVPDIQRTAIERNGRTWVVGPDAWKAALQAVFDAQDKGTLSLPLDGNGYLYATLMRMADRTEAAQERESEAGRKHGPTNATVTVKGQPMAIGDALDQVYGGRDPVLAKIDADTKRAAPMPAAIREQIAAIRKRAPIPTNDLSTEKGN</sequence>
<dbReference type="RefSeq" id="WP_142813074.1">
    <property type="nucleotide sequence ID" value="NZ_CP036282.1"/>
</dbReference>
<accession>A0A515ETD7</accession>
<evidence type="ECO:0000313" key="2">
    <source>
        <dbReference type="EMBL" id="QDL55922.1"/>
    </source>
</evidence>
<reference evidence="3" key="2">
    <citation type="journal article" date="2020" name="Int. J. Syst. Evol. Microbiol.">
        <title>Genomic insights into a novel species Rhodoferax aquaticus sp. nov., isolated from freshwater.</title>
        <authorList>
            <person name="Li T."/>
            <person name="Zhuo Y."/>
            <person name="Jin C.Z."/>
            <person name="Wu X."/>
            <person name="Ko S.R."/>
            <person name="Jin F.J."/>
            <person name="Ahn C.Y."/>
            <person name="Oh H.M."/>
            <person name="Lee H.G."/>
            <person name="Jin L."/>
        </authorList>
    </citation>
    <scope>NUCLEOTIDE SEQUENCE [LARGE SCALE GENOMIC DNA]</scope>
    <source>
        <strain evidence="3">Gr-4</strain>
    </source>
</reference>
<name>A0A515ETD7_9BURK</name>
<organism evidence="2 3">
    <name type="scientific">Rhodoferax aquaticus</name>
    <dbReference type="NCBI Taxonomy" id="2527691"/>
    <lineage>
        <taxon>Bacteria</taxon>
        <taxon>Pseudomonadati</taxon>
        <taxon>Pseudomonadota</taxon>
        <taxon>Betaproteobacteria</taxon>
        <taxon>Burkholderiales</taxon>
        <taxon>Comamonadaceae</taxon>
        <taxon>Rhodoferax</taxon>
    </lineage>
</organism>